<dbReference type="EMBL" id="MU006776">
    <property type="protein sequence ID" value="KAF2646697.1"/>
    <property type="molecule type" value="Genomic_DNA"/>
</dbReference>
<protein>
    <submittedName>
        <fullName evidence="2">Uncharacterized protein</fullName>
    </submittedName>
</protein>
<name>A0A6A6SI71_9PLEO</name>
<accession>A0A6A6SI71</accession>
<evidence type="ECO:0000313" key="3">
    <source>
        <dbReference type="Proteomes" id="UP000799753"/>
    </source>
</evidence>
<proteinExistence type="predicted"/>
<keyword evidence="3" id="KW-1185">Reference proteome</keyword>
<evidence type="ECO:0000256" key="1">
    <source>
        <dbReference type="SAM" id="MobiDB-lite"/>
    </source>
</evidence>
<sequence>MTDVSPPYRCSKISASYFPKARQSGIRHAGKGKKPGHSYLTKIHPRIILEFDTKGMTTATRSIVSPQNKTRIKGAKTYIQGGHPSMCHAVVAYSSVNNEDFDSILDTSSMQFEDAGRGPGSKGQQPSTLET</sequence>
<dbReference type="OrthoDB" id="432970at2759"/>
<feature type="region of interest" description="Disordered" evidence="1">
    <location>
        <begin position="104"/>
        <end position="131"/>
    </location>
</feature>
<dbReference type="Proteomes" id="UP000799753">
    <property type="component" value="Unassembled WGS sequence"/>
</dbReference>
<reference evidence="2" key="1">
    <citation type="journal article" date="2020" name="Stud. Mycol.">
        <title>101 Dothideomycetes genomes: a test case for predicting lifestyles and emergence of pathogens.</title>
        <authorList>
            <person name="Haridas S."/>
            <person name="Albert R."/>
            <person name="Binder M."/>
            <person name="Bloem J."/>
            <person name="Labutti K."/>
            <person name="Salamov A."/>
            <person name="Andreopoulos B."/>
            <person name="Baker S."/>
            <person name="Barry K."/>
            <person name="Bills G."/>
            <person name="Bluhm B."/>
            <person name="Cannon C."/>
            <person name="Castanera R."/>
            <person name="Culley D."/>
            <person name="Daum C."/>
            <person name="Ezra D."/>
            <person name="Gonzalez J."/>
            <person name="Henrissat B."/>
            <person name="Kuo A."/>
            <person name="Liang C."/>
            <person name="Lipzen A."/>
            <person name="Lutzoni F."/>
            <person name="Magnuson J."/>
            <person name="Mondo S."/>
            <person name="Nolan M."/>
            <person name="Ohm R."/>
            <person name="Pangilinan J."/>
            <person name="Park H.-J."/>
            <person name="Ramirez L."/>
            <person name="Alfaro M."/>
            <person name="Sun H."/>
            <person name="Tritt A."/>
            <person name="Yoshinaga Y."/>
            <person name="Zwiers L.-H."/>
            <person name="Turgeon B."/>
            <person name="Goodwin S."/>
            <person name="Spatafora J."/>
            <person name="Crous P."/>
            <person name="Grigoriev I."/>
        </authorList>
    </citation>
    <scope>NUCLEOTIDE SEQUENCE</scope>
    <source>
        <strain evidence="2">CBS 473.64</strain>
    </source>
</reference>
<feature type="compositionally biased region" description="Polar residues" evidence="1">
    <location>
        <begin position="122"/>
        <end position="131"/>
    </location>
</feature>
<evidence type="ECO:0000313" key="2">
    <source>
        <dbReference type="EMBL" id="KAF2646697.1"/>
    </source>
</evidence>
<organism evidence="2 3">
    <name type="scientific">Massarina eburnea CBS 473.64</name>
    <dbReference type="NCBI Taxonomy" id="1395130"/>
    <lineage>
        <taxon>Eukaryota</taxon>
        <taxon>Fungi</taxon>
        <taxon>Dikarya</taxon>
        <taxon>Ascomycota</taxon>
        <taxon>Pezizomycotina</taxon>
        <taxon>Dothideomycetes</taxon>
        <taxon>Pleosporomycetidae</taxon>
        <taxon>Pleosporales</taxon>
        <taxon>Massarineae</taxon>
        <taxon>Massarinaceae</taxon>
        <taxon>Massarina</taxon>
    </lineage>
</organism>
<gene>
    <name evidence="2" type="ORF">P280DRAFT_16807</name>
</gene>
<dbReference type="AlphaFoldDB" id="A0A6A6SI71"/>